<dbReference type="RefSeq" id="WP_133254825.1">
    <property type="nucleotide sequence ID" value="NZ_FUIG01000041.1"/>
</dbReference>
<dbReference type="AlphaFoldDB" id="A0A2P9API5"/>
<evidence type="ECO:0000256" key="1">
    <source>
        <dbReference type="SAM" id="Phobius"/>
    </source>
</evidence>
<keyword evidence="1" id="KW-0812">Transmembrane</keyword>
<feature type="transmembrane region" description="Helical" evidence="1">
    <location>
        <begin position="51"/>
        <end position="75"/>
    </location>
</feature>
<accession>A0A2P9API5</accession>
<gene>
    <name evidence="2" type="ORF">BQ8482_330199</name>
</gene>
<name>A0A2P9API5_9HYPH</name>
<keyword evidence="1" id="KW-0472">Membrane</keyword>
<sequence length="78" mass="8539">MPPPEQHPGQSATQIQSVRADQLAIRSGDLNPTSDPAELNRRDEVFERMQGIVVLVIKLAFVGFAISAIIATVVINYH</sequence>
<keyword evidence="1" id="KW-1133">Transmembrane helix</keyword>
<organism evidence="2 3">
    <name type="scientific">Mesorhizobium delmotii</name>
    <dbReference type="NCBI Taxonomy" id="1631247"/>
    <lineage>
        <taxon>Bacteria</taxon>
        <taxon>Pseudomonadati</taxon>
        <taxon>Pseudomonadota</taxon>
        <taxon>Alphaproteobacteria</taxon>
        <taxon>Hyphomicrobiales</taxon>
        <taxon>Phyllobacteriaceae</taxon>
        <taxon>Mesorhizobium</taxon>
    </lineage>
</organism>
<evidence type="ECO:0000313" key="3">
    <source>
        <dbReference type="Proteomes" id="UP000245698"/>
    </source>
</evidence>
<dbReference type="Proteomes" id="UP000245698">
    <property type="component" value="Unassembled WGS sequence"/>
</dbReference>
<proteinExistence type="predicted"/>
<reference evidence="3" key="1">
    <citation type="submission" date="2016-12" db="EMBL/GenBank/DDBJ databases">
        <authorList>
            <person name="Brunel B."/>
        </authorList>
    </citation>
    <scope>NUCLEOTIDE SEQUENCE [LARGE SCALE GENOMIC DNA]</scope>
</reference>
<dbReference type="EMBL" id="FUIG01000041">
    <property type="protein sequence ID" value="SJM33064.1"/>
    <property type="molecule type" value="Genomic_DNA"/>
</dbReference>
<keyword evidence="3" id="KW-1185">Reference proteome</keyword>
<protein>
    <submittedName>
        <fullName evidence="2">Uncharacterized protein</fullName>
    </submittedName>
</protein>
<evidence type="ECO:0000313" key="2">
    <source>
        <dbReference type="EMBL" id="SJM33064.1"/>
    </source>
</evidence>